<dbReference type="Proteomes" id="UP000033140">
    <property type="component" value="Unassembled WGS sequence"/>
</dbReference>
<evidence type="ECO:0000313" key="3">
    <source>
        <dbReference type="Proteomes" id="UP000033140"/>
    </source>
</evidence>
<evidence type="ECO:0000313" key="2">
    <source>
        <dbReference type="EMBL" id="GAO48969.1"/>
    </source>
</evidence>
<gene>
    <name evidence="2" type="ORF">G7K_3130-t1</name>
</gene>
<feature type="compositionally biased region" description="Basic and acidic residues" evidence="1">
    <location>
        <begin position="1"/>
        <end position="14"/>
    </location>
</feature>
<evidence type="ECO:0000256" key="1">
    <source>
        <dbReference type="SAM" id="MobiDB-lite"/>
    </source>
</evidence>
<sequence length="249" mass="27722">MSRDGLSKTIRRDTYSTSGPQSRTSPTSFSIRTIPEHYCRLKANLDTSHNDKYANPVGRLAWQVSQEGGEGEPFYVDPHGFQRGLDMWINAGKDVYAEKWDSSECALVDNGVTLKDIDVLKSLNKRSSSIIRFARIGNFFRDSTLVFALRAGFPFETSSPSRESSACLCGHRHIAQLTVRVTIHGVTKSITNLANRLWTTATHPRRTYASTASLLLSHKEPTKSHTRSMTITPGRVAAHVRCAKLTDLP</sequence>
<feature type="region of interest" description="Disordered" evidence="1">
    <location>
        <begin position="1"/>
        <end position="28"/>
    </location>
</feature>
<reference evidence="2 3" key="2">
    <citation type="journal article" date="2014" name="J. Gen. Appl. Microbiol.">
        <title>The early diverging ascomycetous budding yeast Saitoella complicata has three histone deacetylases belonging to the Clr6, Hos2, and Rpd3 lineages.</title>
        <authorList>
            <person name="Nishida H."/>
            <person name="Matsumoto T."/>
            <person name="Kondo S."/>
            <person name="Hamamoto M."/>
            <person name="Yoshikawa H."/>
        </authorList>
    </citation>
    <scope>NUCLEOTIDE SEQUENCE [LARGE SCALE GENOMIC DNA]</scope>
    <source>
        <strain evidence="2 3">NRRL Y-17804</strain>
    </source>
</reference>
<comment type="caution">
    <text evidence="2">The sequence shown here is derived from an EMBL/GenBank/DDBJ whole genome shotgun (WGS) entry which is preliminary data.</text>
</comment>
<proteinExistence type="predicted"/>
<dbReference type="AlphaFoldDB" id="A0A0E9NGK7"/>
<reference evidence="2 3" key="3">
    <citation type="journal article" date="2015" name="Genome Announc.">
        <title>Draft Genome Sequence of the Archiascomycetous Yeast Saitoella complicata.</title>
        <authorList>
            <person name="Yamauchi K."/>
            <person name="Kondo S."/>
            <person name="Hamamoto M."/>
            <person name="Takahashi Y."/>
            <person name="Ogura Y."/>
            <person name="Hayashi T."/>
            <person name="Nishida H."/>
        </authorList>
    </citation>
    <scope>NUCLEOTIDE SEQUENCE [LARGE SCALE GENOMIC DNA]</scope>
    <source>
        <strain evidence="2 3">NRRL Y-17804</strain>
    </source>
</reference>
<feature type="compositionally biased region" description="Polar residues" evidence="1">
    <location>
        <begin position="15"/>
        <end position="28"/>
    </location>
</feature>
<keyword evidence="3" id="KW-1185">Reference proteome</keyword>
<protein>
    <submittedName>
        <fullName evidence="2">Uncharacterized protein</fullName>
    </submittedName>
</protein>
<reference evidence="2 3" key="1">
    <citation type="journal article" date="2011" name="J. Gen. Appl. Microbiol.">
        <title>Draft genome sequencing of the enigmatic yeast Saitoella complicata.</title>
        <authorList>
            <person name="Nishida H."/>
            <person name="Hamamoto M."/>
            <person name="Sugiyama J."/>
        </authorList>
    </citation>
    <scope>NUCLEOTIDE SEQUENCE [LARGE SCALE GENOMIC DNA]</scope>
    <source>
        <strain evidence="2 3">NRRL Y-17804</strain>
    </source>
</reference>
<dbReference type="STRING" id="698492.A0A0E9NGK7"/>
<organism evidence="2 3">
    <name type="scientific">Saitoella complicata (strain BCRC 22490 / CBS 7301 / JCM 7358 / NBRC 10748 / NRRL Y-17804)</name>
    <dbReference type="NCBI Taxonomy" id="698492"/>
    <lineage>
        <taxon>Eukaryota</taxon>
        <taxon>Fungi</taxon>
        <taxon>Dikarya</taxon>
        <taxon>Ascomycota</taxon>
        <taxon>Taphrinomycotina</taxon>
        <taxon>Taphrinomycotina incertae sedis</taxon>
        <taxon>Saitoella</taxon>
    </lineage>
</organism>
<accession>A0A0E9NGK7</accession>
<dbReference type="EMBL" id="BACD03000019">
    <property type="protein sequence ID" value="GAO48969.1"/>
    <property type="molecule type" value="Genomic_DNA"/>
</dbReference>
<name>A0A0E9NGK7_SAICN</name>